<protein>
    <recommendedName>
        <fullName evidence="5">Aldose 1-epimerase</fullName>
        <ecNumber evidence="5">5.1.3.3</ecNumber>
    </recommendedName>
</protein>
<evidence type="ECO:0000256" key="1">
    <source>
        <dbReference type="ARBA" id="ARBA00005028"/>
    </source>
</evidence>
<evidence type="ECO:0000256" key="7">
    <source>
        <dbReference type="PIRSR" id="PIRSR005096-2"/>
    </source>
</evidence>
<feature type="binding site" evidence="8">
    <location>
        <begin position="177"/>
        <end position="179"/>
    </location>
    <ligand>
        <name>beta-D-galactose</name>
        <dbReference type="ChEBI" id="CHEBI:27667"/>
    </ligand>
</feature>
<dbReference type="InterPro" id="IPR008183">
    <property type="entry name" value="Aldose_1/G6P_1-epimerase"/>
</dbReference>
<proteinExistence type="inferred from homology"/>
<dbReference type="Gene3D" id="2.70.98.10">
    <property type="match status" value="1"/>
</dbReference>
<dbReference type="AlphaFoldDB" id="A0AAU7XAE4"/>
<dbReference type="KEGG" id="mflg:ABS361_17665"/>
<keyword evidence="3 5" id="KW-0413">Isomerase</keyword>
<evidence type="ECO:0000256" key="8">
    <source>
        <dbReference type="PIRSR" id="PIRSR005096-3"/>
    </source>
</evidence>
<dbReference type="GO" id="GO:0004034">
    <property type="term" value="F:aldose 1-epimerase activity"/>
    <property type="evidence" value="ECO:0007669"/>
    <property type="project" value="UniProtKB-EC"/>
</dbReference>
<dbReference type="EMBL" id="CP158568">
    <property type="protein sequence ID" value="XBY43872.1"/>
    <property type="molecule type" value="Genomic_DNA"/>
</dbReference>
<evidence type="ECO:0000256" key="4">
    <source>
        <dbReference type="ARBA" id="ARBA00023277"/>
    </source>
</evidence>
<dbReference type="PIRSF" id="PIRSF005096">
    <property type="entry name" value="GALM"/>
    <property type="match status" value="1"/>
</dbReference>
<keyword evidence="4 5" id="KW-0119">Carbohydrate metabolism</keyword>
<dbReference type="SUPFAM" id="SSF74650">
    <property type="entry name" value="Galactose mutarotase-like"/>
    <property type="match status" value="1"/>
</dbReference>
<gene>
    <name evidence="9" type="ORF">ABS361_17665</name>
</gene>
<evidence type="ECO:0000256" key="2">
    <source>
        <dbReference type="ARBA" id="ARBA00006206"/>
    </source>
</evidence>
<sequence length="339" mass="36422">MTITPFGVLPDGDVDRIVLSDGRLEVAILTYGAIIQDLRLLRPGDPRRLVLGLPTVEDYRAASPYFGVIAGRCANRLADGRFTLDGVEHRVTLNEKGRTHLHGGALGFSRKIWTVEAVDATSITLGLVSPDGEEGYPGTVRATCRYALVPGEAGEGRLIIELGATTDAPTLVNLAAHSYFDLDGGPDISAHTLEIPAAAYTPVDDRLIPTGEIAPVDGTRFDFRAPRPVHPTADDPGYDHNFVIAMERAATPRLHARLTGATSGITLEVHSTEPGLQFYDGGGLAMDRPGLDGRIAGRRAALCLEPQVFPDSPNHPSFPSAVLRPGEIYRQVTEYRVFG</sequence>
<dbReference type="GO" id="GO:0030246">
    <property type="term" value="F:carbohydrate binding"/>
    <property type="evidence" value="ECO:0007669"/>
    <property type="project" value="InterPro"/>
</dbReference>
<feature type="active site" description="Proton acceptor" evidence="6">
    <location>
        <position position="305"/>
    </location>
</feature>
<evidence type="ECO:0000256" key="6">
    <source>
        <dbReference type="PIRSR" id="PIRSR005096-1"/>
    </source>
</evidence>
<comment type="catalytic activity">
    <reaction evidence="5">
        <text>alpha-D-glucose = beta-D-glucose</text>
        <dbReference type="Rhea" id="RHEA:10264"/>
        <dbReference type="ChEBI" id="CHEBI:15903"/>
        <dbReference type="ChEBI" id="CHEBI:17925"/>
        <dbReference type="EC" id="5.1.3.3"/>
    </reaction>
</comment>
<feature type="binding site" evidence="7">
    <location>
        <position position="239"/>
    </location>
    <ligand>
        <name>beta-D-galactose</name>
        <dbReference type="ChEBI" id="CHEBI:27667"/>
    </ligand>
</feature>
<reference evidence="9" key="1">
    <citation type="submission" date="2024-06" db="EMBL/GenBank/DDBJ databases">
        <title>Methylostella associata gen. nov., sp. nov., a novel Ancalomicrobiaceae-affiliated facultatively methylotrophic bacteria that feed on methanotrophs of the genus Methylococcus.</title>
        <authorList>
            <person name="Saltykova V."/>
            <person name="Danilova O.V."/>
            <person name="Oshkin I.Y."/>
            <person name="Belova S.E."/>
            <person name="Pimenov N.V."/>
            <person name="Dedysh S.N."/>
        </authorList>
    </citation>
    <scope>NUCLEOTIDE SEQUENCE</scope>
    <source>
        <strain evidence="9">S20</strain>
    </source>
</reference>
<dbReference type="InterPro" id="IPR047215">
    <property type="entry name" value="Galactose_mutarotase-like"/>
</dbReference>
<dbReference type="PANTHER" id="PTHR10091:SF49">
    <property type="entry name" value="ALDOSE 1-EPIMERASE"/>
    <property type="match status" value="1"/>
</dbReference>
<comment type="similarity">
    <text evidence="2 5">Belongs to the aldose epimerase family.</text>
</comment>
<feature type="active site" description="Proton donor" evidence="6">
    <location>
        <position position="177"/>
    </location>
</feature>
<name>A0AAU7XAE4_9HYPH</name>
<dbReference type="GO" id="GO:0006006">
    <property type="term" value="P:glucose metabolic process"/>
    <property type="evidence" value="ECO:0007669"/>
    <property type="project" value="TreeGrafter"/>
</dbReference>
<dbReference type="EC" id="5.1.3.3" evidence="5"/>
<dbReference type="InterPro" id="IPR014718">
    <property type="entry name" value="GH-type_carb-bd"/>
</dbReference>
<dbReference type="RefSeq" id="WP_407048970.1">
    <property type="nucleotide sequence ID" value="NZ_CP158568.1"/>
</dbReference>
<feature type="binding site" evidence="8">
    <location>
        <begin position="75"/>
        <end position="76"/>
    </location>
    <ligand>
        <name>beta-D-galactose</name>
        <dbReference type="ChEBI" id="CHEBI:27667"/>
    </ligand>
</feature>
<evidence type="ECO:0000256" key="5">
    <source>
        <dbReference type="PIRNR" id="PIRNR005096"/>
    </source>
</evidence>
<dbReference type="CDD" id="cd09019">
    <property type="entry name" value="galactose_mutarotase_like"/>
    <property type="match status" value="1"/>
</dbReference>
<organism evidence="9">
    <name type="scientific">Methyloraptor flagellatus</name>
    <dbReference type="NCBI Taxonomy" id="3162530"/>
    <lineage>
        <taxon>Bacteria</taxon>
        <taxon>Pseudomonadati</taxon>
        <taxon>Pseudomonadota</taxon>
        <taxon>Alphaproteobacteria</taxon>
        <taxon>Hyphomicrobiales</taxon>
        <taxon>Ancalomicrobiaceae</taxon>
        <taxon>Methyloraptor</taxon>
    </lineage>
</organism>
<evidence type="ECO:0000256" key="3">
    <source>
        <dbReference type="ARBA" id="ARBA00023235"/>
    </source>
</evidence>
<dbReference type="GO" id="GO:0033499">
    <property type="term" value="P:galactose catabolic process via UDP-galactose, Leloir pathway"/>
    <property type="evidence" value="ECO:0007669"/>
    <property type="project" value="TreeGrafter"/>
</dbReference>
<dbReference type="InterPro" id="IPR011013">
    <property type="entry name" value="Gal_mutarotase_sf_dom"/>
</dbReference>
<evidence type="ECO:0000313" key="9">
    <source>
        <dbReference type="EMBL" id="XBY43872.1"/>
    </source>
</evidence>
<dbReference type="PANTHER" id="PTHR10091">
    <property type="entry name" value="ALDOSE-1-EPIMERASE"/>
    <property type="match status" value="1"/>
</dbReference>
<comment type="pathway">
    <text evidence="1 5">Carbohydrate metabolism; hexose metabolism.</text>
</comment>
<dbReference type="InterPro" id="IPR015443">
    <property type="entry name" value="Aldose_1-epimerase"/>
</dbReference>
<accession>A0AAU7XAE4</accession>
<dbReference type="Pfam" id="PF01263">
    <property type="entry name" value="Aldose_epim"/>
    <property type="match status" value="1"/>
</dbReference>